<dbReference type="KEGG" id="vie:OL234_03955"/>
<dbReference type="AlphaFoldDB" id="A0AAF0CWM0"/>
<gene>
    <name evidence="2" type="ORF">OL234_03955</name>
</gene>
<dbReference type="Gene3D" id="3.40.30.10">
    <property type="entry name" value="Glutaredoxin"/>
    <property type="match status" value="1"/>
</dbReference>
<proteinExistence type="predicted"/>
<dbReference type="RefSeq" id="WP_275469861.1">
    <property type="nucleotide sequence ID" value="NZ_CP110232.1"/>
</dbReference>
<reference evidence="2" key="1">
    <citation type="submission" date="2022-10" db="EMBL/GenBank/DDBJ databases">
        <title>Vagococcus sp. isolated from poultry meat.</title>
        <authorList>
            <person name="Johansson P."/>
            <person name="Bjorkroth J."/>
        </authorList>
    </citation>
    <scope>NUCLEOTIDE SEQUENCE</scope>
    <source>
        <strain evidence="2">STAA11</strain>
    </source>
</reference>
<dbReference type="Gene3D" id="1.10.1200.90">
    <property type="entry name" value="DsbA-like domain"/>
    <property type="match status" value="1"/>
</dbReference>
<keyword evidence="3" id="KW-1185">Reference proteome</keyword>
<dbReference type="InterPro" id="IPR036249">
    <property type="entry name" value="Thioredoxin-like_sf"/>
</dbReference>
<name>A0AAF0CWM0_9ENTE</name>
<protein>
    <submittedName>
        <fullName evidence="2">DsbA family protein</fullName>
    </submittedName>
</protein>
<dbReference type="InterPro" id="IPR012336">
    <property type="entry name" value="Thioredoxin-like_fold"/>
</dbReference>
<dbReference type="EMBL" id="CP110232">
    <property type="protein sequence ID" value="WEG74062.1"/>
    <property type="molecule type" value="Genomic_DNA"/>
</dbReference>
<evidence type="ECO:0000313" key="2">
    <source>
        <dbReference type="EMBL" id="WEG74062.1"/>
    </source>
</evidence>
<sequence length="173" mass="19739">MDTSQMKAEFLKTSTGIQVGDSNAPVQLIELINVRCPFCRQWFEETNDLLMTYVTDGKLCRTIKLFDKEKPGLKPGNVMHRYISKQDGLLAITQLNSIYETQDEWGNLADLTDIAEFAEERLALSEDYQPEMVEIITNEATKANIPFIPTMIINDTIFDQKITLEALKTLIEK</sequence>
<organism evidence="2 3">
    <name type="scientific">Vagococcus intermedius</name>
    <dbReference type="NCBI Taxonomy" id="2991418"/>
    <lineage>
        <taxon>Bacteria</taxon>
        <taxon>Bacillati</taxon>
        <taxon>Bacillota</taxon>
        <taxon>Bacilli</taxon>
        <taxon>Lactobacillales</taxon>
        <taxon>Enterococcaceae</taxon>
        <taxon>Vagococcus</taxon>
    </lineage>
</organism>
<accession>A0AAF0CWM0</accession>
<dbReference type="SUPFAM" id="SSF52833">
    <property type="entry name" value="Thioredoxin-like"/>
    <property type="match status" value="1"/>
</dbReference>
<evidence type="ECO:0000313" key="3">
    <source>
        <dbReference type="Proteomes" id="UP001179647"/>
    </source>
</evidence>
<evidence type="ECO:0000259" key="1">
    <source>
        <dbReference type="Pfam" id="PF13462"/>
    </source>
</evidence>
<dbReference type="Pfam" id="PF13462">
    <property type="entry name" value="Thioredoxin_4"/>
    <property type="match status" value="1"/>
</dbReference>
<dbReference type="Proteomes" id="UP001179647">
    <property type="component" value="Chromosome"/>
</dbReference>
<feature type="domain" description="Thioredoxin-like fold" evidence="1">
    <location>
        <begin position="13"/>
        <end position="173"/>
    </location>
</feature>